<organism evidence="4 5">
    <name type="scientific">Gordonia effusa NBRC 100432</name>
    <dbReference type="NCBI Taxonomy" id="1077974"/>
    <lineage>
        <taxon>Bacteria</taxon>
        <taxon>Bacillati</taxon>
        <taxon>Actinomycetota</taxon>
        <taxon>Actinomycetes</taxon>
        <taxon>Mycobacteriales</taxon>
        <taxon>Gordoniaceae</taxon>
        <taxon>Gordonia</taxon>
    </lineage>
</organism>
<dbReference type="Proteomes" id="UP000035034">
    <property type="component" value="Unassembled WGS sequence"/>
</dbReference>
<evidence type="ECO:0000313" key="4">
    <source>
        <dbReference type="EMBL" id="GAB16705.1"/>
    </source>
</evidence>
<accession>H0QV54</accession>
<dbReference type="Pfam" id="PF00440">
    <property type="entry name" value="TetR_N"/>
    <property type="match status" value="1"/>
</dbReference>
<dbReference type="GO" id="GO:0003677">
    <property type="term" value="F:DNA binding"/>
    <property type="evidence" value="ECO:0007669"/>
    <property type="project" value="UniProtKB-UniRule"/>
</dbReference>
<dbReference type="AlphaFoldDB" id="H0QV54"/>
<name>H0QV54_9ACTN</name>
<evidence type="ECO:0000256" key="2">
    <source>
        <dbReference type="PROSITE-ProRule" id="PRU00335"/>
    </source>
</evidence>
<dbReference type="OrthoDB" id="3212503at2"/>
<reference evidence="4 5" key="1">
    <citation type="submission" date="2011-12" db="EMBL/GenBank/DDBJ databases">
        <title>Whole genome shotgun sequence of Gordonia effusa NBRC 100432.</title>
        <authorList>
            <person name="Yoshida I."/>
            <person name="Takarada H."/>
            <person name="Hosoyama A."/>
            <person name="Tsuchikane K."/>
            <person name="Katsumata H."/>
            <person name="Yamazaki S."/>
            <person name="Fujita N."/>
        </authorList>
    </citation>
    <scope>NUCLEOTIDE SEQUENCE [LARGE SCALE GENOMIC DNA]</scope>
    <source>
        <strain evidence="4 5">NBRC 100432</strain>
    </source>
</reference>
<dbReference type="Gene3D" id="1.10.357.10">
    <property type="entry name" value="Tetracycline Repressor, domain 2"/>
    <property type="match status" value="1"/>
</dbReference>
<dbReference type="STRING" id="1077974.GOEFS_012_00060"/>
<dbReference type="EMBL" id="BAEH01000012">
    <property type="protein sequence ID" value="GAB16705.1"/>
    <property type="molecule type" value="Genomic_DNA"/>
</dbReference>
<feature type="DNA-binding region" description="H-T-H motif" evidence="2">
    <location>
        <begin position="37"/>
        <end position="56"/>
    </location>
</feature>
<gene>
    <name evidence="4" type="ORF">GOEFS_012_00060</name>
</gene>
<comment type="caution">
    <text evidence="4">The sequence shown here is derived from an EMBL/GenBank/DDBJ whole genome shotgun (WGS) entry which is preliminary data.</text>
</comment>
<evidence type="ECO:0000313" key="5">
    <source>
        <dbReference type="Proteomes" id="UP000035034"/>
    </source>
</evidence>
<dbReference type="InterPro" id="IPR009057">
    <property type="entry name" value="Homeodomain-like_sf"/>
</dbReference>
<evidence type="ECO:0000259" key="3">
    <source>
        <dbReference type="PROSITE" id="PS50977"/>
    </source>
</evidence>
<dbReference type="eggNOG" id="COG1309">
    <property type="taxonomic scope" value="Bacteria"/>
</dbReference>
<feature type="domain" description="HTH tetR-type" evidence="3">
    <location>
        <begin position="15"/>
        <end position="74"/>
    </location>
</feature>
<proteinExistence type="predicted"/>
<dbReference type="InterPro" id="IPR001647">
    <property type="entry name" value="HTH_TetR"/>
</dbReference>
<protein>
    <submittedName>
        <fullName evidence="4">Putative TetR family transcriptional regulator</fullName>
    </submittedName>
</protein>
<keyword evidence="5" id="KW-1185">Reference proteome</keyword>
<dbReference type="SUPFAM" id="SSF46689">
    <property type="entry name" value="Homeodomain-like"/>
    <property type="match status" value="1"/>
</dbReference>
<sequence>MRTHGWGGDVPINDDEAVARILAATRACIDRNGKSTSLADVARELQVTRPTVYRYFKGTEELLQATAMDAVGDLLGRVSVKLAGITEPDVAVVDGLLVVLDELTAESYVGLVLDVDHLNMSRLGELTSDVAYGFARSVVMQMDVDWAARGFADQDVDDVIEILLRALQSLIVDRARERPAEDLRRFLDRWVGAAIREIGT</sequence>
<dbReference type="PROSITE" id="PS50977">
    <property type="entry name" value="HTH_TETR_2"/>
    <property type="match status" value="1"/>
</dbReference>
<keyword evidence="1 2" id="KW-0238">DNA-binding</keyword>
<dbReference type="RefSeq" id="WP_007316043.1">
    <property type="nucleotide sequence ID" value="NZ_BAEH01000012.1"/>
</dbReference>
<evidence type="ECO:0000256" key="1">
    <source>
        <dbReference type="ARBA" id="ARBA00023125"/>
    </source>
</evidence>